<proteinExistence type="predicted"/>
<reference evidence="2 3" key="2">
    <citation type="submission" date="2020-02" db="EMBL/GenBank/DDBJ databases">
        <title>The new genus of Enterobacteriales.</title>
        <authorList>
            <person name="Kim I.S."/>
        </authorList>
    </citation>
    <scope>NUCLEOTIDE SEQUENCE [LARGE SCALE GENOMIC DNA]</scope>
    <source>
        <strain evidence="2 3">SAP-6</strain>
    </source>
</reference>
<accession>A0A845SIF8</accession>
<dbReference type="Pfam" id="PF07077">
    <property type="entry name" value="DUF1345"/>
    <property type="match status" value="1"/>
</dbReference>
<dbReference type="InterPro" id="IPR009781">
    <property type="entry name" value="DUF1345"/>
</dbReference>
<keyword evidence="3" id="KW-1185">Reference proteome</keyword>
<sequence>MHFLPPVKHYFTARPRLLIAIGAGILCYWCLPAQFSTLLRLMIGWNALAWLYLLFLWWEMMRAGPDDMRAIALRQDESASTVLALVTLTCMVSVLVILLELSTVKQLSGSVKAWHLILTGVTLVVSWALLPTSFAMHYAHLFYRDRDEKEIPLLFPKDPKKPLYWDFLYFSFTIAVASQTADVATGTTEARKAALLQSVISFVFNLAILGLSINVGAGLLG</sequence>
<feature type="transmembrane region" description="Helical" evidence="1">
    <location>
        <begin position="13"/>
        <end position="31"/>
    </location>
</feature>
<evidence type="ECO:0000313" key="2">
    <source>
        <dbReference type="EMBL" id="NDL62816.1"/>
    </source>
</evidence>
<keyword evidence="1" id="KW-0812">Transmembrane</keyword>
<keyword evidence="1" id="KW-0472">Membrane</keyword>
<dbReference type="RefSeq" id="WP_162365545.1">
    <property type="nucleotide sequence ID" value="NZ_WUBS01000005.1"/>
</dbReference>
<protein>
    <submittedName>
        <fullName evidence="2">DUF1345 domain-containing protein</fullName>
    </submittedName>
</protein>
<evidence type="ECO:0000313" key="3">
    <source>
        <dbReference type="Proteomes" id="UP000461443"/>
    </source>
</evidence>
<keyword evidence="1" id="KW-1133">Transmembrane helix</keyword>
<dbReference type="Proteomes" id="UP000461443">
    <property type="component" value="Unassembled WGS sequence"/>
</dbReference>
<name>A0A845SIF8_9GAMM</name>
<feature type="transmembrane region" description="Helical" evidence="1">
    <location>
        <begin position="38"/>
        <end position="58"/>
    </location>
</feature>
<evidence type="ECO:0000256" key="1">
    <source>
        <dbReference type="SAM" id="Phobius"/>
    </source>
</evidence>
<gene>
    <name evidence="2" type="ORF">GRH90_08660</name>
</gene>
<feature type="transmembrane region" description="Helical" evidence="1">
    <location>
        <begin position="78"/>
        <end position="101"/>
    </location>
</feature>
<organism evidence="2 3">
    <name type="scientific">Acerihabitans arboris</name>
    <dbReference type="NCBI Taxonomy" id="2691583"/>
    <lineage>
        <taxon>Bacteria</taxon>
        <taxon>Pseudomonadati</taxon>
        <taxon>Pseudomonadota</taxon>
        <taxon>Gammaproteobacteria</taxon>
        <taxon>Enterobacterales</taxon>
        <taxon>Pectobacteriaceae</taxon>
        <taxon>Acerihabitans</taxon>
    </lineage>
</organism>
<dbReference type="EMBL" id="WUBS01000005">
    <property type="protein sequence ID" value="NDL62816.1"/>
    <property type="molecule type" value="Genomic_DNA"/>
</dbReference>
<dbReference type="AlphaFoldDB" id="A0A845SIF8"/>
<reference evidence="2 3" key="1">
    <citation type="submission" date="2019-12" db="EMBL/GenBank/DDBJ databases">
        <authorList>
            <person name="Lee S.D."/>
        </authorList>
    </citation>
    <scope>NUCLEOTIDE SEQUENCE [LARGE SCALE GENOMIC DNA]</scope>
    <source>
        <strain evidence="2 3">SAP-6</strain>
    </source>
</reference>
<feature type="transmembrane region" description="Helical" evidence="1">
    <location>
        <begin position="193"/>
        <end position="213"/>
    </location>
</feature>
<feature type="transmembrane region" description="Helical" evidence="1">
    <location>
        <begin position="113"/>
        <end position="143"/>
    </location>
</feature>
<comment type="caution">
    <text evidence="2">The sequence shown here is derived from an EMBL/GenBank/DDBJ whole genome shotgun (WGS) entry which is preliminary data.</text>
</comment>